<dbReference type="RefSeq" id="WP_200272708.1">
    <property type="nucleotide sequence ID" value="NZ_JAENHN010000053.1"/>
</dbReference>
<dbReference type="Gene3D" id="3.40.50.1820">
    <property type="entry name" value="alpha/beta hydrolase"/>
    <property type="match status" value="1"/>
</dbReference>
<feature type="domain" description="Serine aminopeptidase S33" evidence="1">
    <location>
        <begin position="29"/>
        <end position="290"/>
    </location>
</feature>
<sequence length="309" mass="35620">MNKDTEKSFFIDTKDEKKIFVRCWDDVSTPKGIVQIFHGMAEHSARYAAFARYLNSKNFIVYANDYRGHGRTDINNLGYIGRDGFNKIVEDEHMLTNIIKEKHVNIPVFIFAHSFGSFIGQEYIIKHGNEISGIMLSGSALRKGLAVHGGIVLSFIEKSLFGDLKKSSLLDFLSFYNYNKKIKKSKSKFDWLTKDSIEIQKYEIDPLCGNIATSGFYYYFLKGLTKLYDTNRLELIPKQLPVFIISGEDDPVGNYGVWVKNLYTIYKDVNLNNVNIKLYTGNRHELINELNSNVVFNDIVYWLNHILLD</sequence>
<reference evidence="3" key="1">
    <citation type="submission" date="2021-01" db="EMBL/GenBank/DDBJ databases">
        <title>Genome public.</title>
        <authorList>
            <person name="Liu C."/>
            <person name="Sun Q."/>
        </authorList>
    </citation>
    <scope>NUCLEOTIDE SEQUENCE [LARGE SCALE GENOMIC DNA]</scope>
    <source>
        <strain evidence="3">YIM B02505</strain>
    </source>
</reference>
<dbReference type="Pfam" id="PF12146">
    <property type="entry name" value="Hydrolase_4"/>
    <property type="match status" value="1"/>
</dbReference>
<dbReference type="EMBL" id="JAENHN010000053">
    <property type="protein sequence ID" value="MBK1813006.1"/>
    <property type="molecule type" value="Genomic_DNA"/>
</dbReference>
<evidence type="ECO:0000313" key="2">
    <source>
        <dbReference type="EMBL" id="MBK1813006.1"/>
    </source>
</evidence>
<dbReference type="SUPFAM" id="SSF53474">
    <property type="entry name" value="alpha/beta-Hydrolases"/>
    <property type="match status" value="1"/>
</dbReference>
<dbReference type="PANTHER" id="PTHR11614">
    <property type="entry name" value="PHOSPHOLIPASE-RELATED"/>
    <property type="match status" value="1"/>
</dbReference>
<keyword evidence="3" id="KW-1185">Reference proteome</keyword>
<dbReference type="InterPro" id="IPR051044">
    <property type="entry name" value="MAG_DAG_Lipase"/>
</dbReference>
<name>A0ABS1EUE4_9CLOT</name>
<dbReference type="InterPro" id="IPR022742">
    <property type="entry name" value="Hydrolase_4"/>
</dbReference>
<protein>
    <submittedName>
        <fullName evidence="2">Lysophospholipase</fullName>
    </submittedName>
</protein>
<evidence type="ECO:0000313" key="3">
    <source>
        <dbReference type="Proteomes" id="UP000596739"/>
    </source>
</evidence>
<comment type="caution">
    <text evidence="2">The sequence shown here is derived from an EMBL/GenBank/DDBJ whole genome shotgun (WGS) entry which is preliminary data.</text>
</comment>
<dbReference type="InterPro" id="IPR029058">
    <property type="entry name" value="AB_hydrolase_fold"/>
</dbReference>
<gene>
    <name evidence="2" type="ORF">JHL18_20490</name>
</gene>
<accession>A0ABS1EUE4</accession>
<dbReference type="Proteomes" id="UP000596739">
    <property type="component" value="Unassembled WGS sequence"/>
</dbReference>
<evidence type="ECO:0000259" key="1">
    <source>
        <dbReference type="Pfam" id="PF12146"/>
    </source>
</evidence>
<organism evidence="2 3">
    <name type="scientific">Clostridium yunnanense</name>
    <dbReference type="NCBI Taxonomy" id="2800325"/>
    <lineage>
        <taxon>Bacteria</taxon>
        <taxon>Bacillati</taxon>
        <taxon>Bacillota</taxon>
        <taxon>Clostridia</taxon>
        <taxon>Eubacteriales</taxon>
        <taxon>Clostridiaceae</taxon>
        <taxon>Clostridium</taxon>
    </lineage>
</organism>
<proteinExistence type="predicted"/>